<dbReference type="Pfam" id="PF08668">
    <property type="entry name" value="HDOD"/>
    <property type="match status" value="1"/>
</dbReference>
<dbReference type="RefSeq" id="WP_135209089.1">
    <property type="nucleotide sequence ID" value="NZ_SPVF01000254.1"/>
</dbReference>
<dbReference type="Gene3D" id="1.10.3210.10">
    <property type="entry name" value="Hypothetical protein af1432"/>
    <property type="match status" value="1"/>
</dbReference>
<organism evidence="2 3">
    <name type="scientific">Zemynaea arenosa</name>
    <dbReference type="NCBI Taxonomy" id="2561931"/>
    <lineage>
        <taxon>Bacteria</taxon>
        <taxon>Pseudomonadati</taxon>
        <taxon>Pseudomonadota</taxon>
        <taxon>Betaproteobacteria</taxon>
        <taxon>Burkholderiales</taxon>
        <taxon>Oxalobacteraceae</taxon>
        <taxon>Telluria group</taxon>
        <taxon>Zemynaea</taxon>
    </lineage>
</organism>
<dbReference type="SUPFAM" id="SSF109604">
    <property type="entry name" value="HD-domain/PDEase-like"/>
    <property type="match status" value="1"/>
</dbReference>
<dbReference type="PROSITE" id="PS51833">
    <property type="entry name" value="HDOD"/>
    <property type="match status" value="1"/>
</dbReference>
<dbReference type="InterPro" id="IPR052340">
    <property type="entry name" value="RNase_Y/CdgJ"/>
</dbReference>
<evidence type="ECO:0000259" key="1">
    <source>
        <dbReference type="PROSITE" id="PS51833"/>
    </source>
</evidence>
<dbReference type="InterPro" id="IPR014408">
    <property type="entry name" value="dGMP_Pdiesterase_EAL/HD-GYP"/>
</dbReference>
<evidence type="ECO:0000313" key="3">
    <source>
        <dbReference type="Proteomes" id="UP000298438"/>
    </source>
</evidence>
<proteinExistence type="predicted"/>
<reference evidence="2 3" key="1">
    <citation type="submission" date="2019-03" db="EMBL/GenBank/DDBJ databases">
        <title>Draft Genome Sequence of Massilia arenosa sp. nov., a Novel Massilia Species Isolated from a Sandy-loam Maize Soil.</title>
        <authorList>
            <person name="Raths R."/>
            <person name="Peta V."/>
            <person name="Bucking H."/>
        </authorList>
    </citation>
    <scope>NUCLEOTIDE SEQUENCE [LARGE SCALE GENOMIC DNA]</scope>
    <source>
        <strain evidence="2 3">MC02</strain>
    </source>
</reference>
<dbReference type="OrthoDB" id="9804751at2"/>
<protein>
    <submittedName>
        <fullName evidence="2">HDOD domain-containing protein</fullName>
    </submittedName>
</protein>
<dbReference type="AlphaFoldDB" id="A0A4Y9RTU0"/>
<gene>
    <name evidence="2" type="ORF">E4L96_20555</name>
</gene>
<sequence length="402" mass="43919">MHDKNFLVREPLLDPKQRVLGYELSWQQHKGQVVTGDDLEALVAFVARHVHHAEYGWLLKDKVLFLDAVPQMLSLDALYELPVEKTVLTLRAQDFASADTVSAAQGLRAGGLGVSIRGADVARLPKNLSQVCSHVEVRFTDSDVGAQARTYAALKQANVRMVGRPVTTWSDYDACAALGLDAFVGKLHLTPRPGTPVKGMNPAQTIILQLMQMVQQNEDIPKIENVLKRDPALSYKLLRFINSAGFGAAREIQSLRQAIAMLGYAPLYRWLTLLLATASTSGYSPVLMETAVVRGRLAELLGQKALPRGEGENLFVTGMFSLLDRLLGLPMKEVLDTIQLPEEVVRALLTRGGMYGPYLALAEACELNSQLVESLAASLSITPEEVNAAHLNALAWAQSVQS</sequence>
<dbReference type="PIRSF" id="PIRSF003180">
    <property type="entry name" value="DiGMPpdiest_YuxH"/>
    <property type="match status" value="1"/>
</dbReference>
<dbReference type="EMBL" id="SPVF01000254">
    <property type="protein sequence ID" value="TFW11681.1"/>
    <property type="molecule type" value="Genomic_DNA"/>
</dbReference>
<dbReference type="PANTHER" id="PTHR33525">
    <property type="match status" value="1"/>
</dbReference>
<dbReference type="Proteomes" id="UP000298438">
    <property type="component" value="Unassembled WGS sequence"/>
</dbReference>
<dbReference type="InterPro" id="IPR013976">
    <property type="entry name" value="HDOD"/>
</dbReference>
<accession>A0A4Y9RTU0</accession>
<evidence type="ECO:0000313" key="2">
    <source>
        <dbReference type="EMBL" id="TFW11681.1"/>
    </source>
</evidence>
<comment type="caution">
    <text evidence="2">The sequence shown here is derived from an EMBL/GenBank/DDBJ whole genome shotgun (WGS) entry which is preliminary data.</text>
</comment>
<name>A0A4Y9RTU0_9BURK</name>
<dbReference type="PANTHER" id="PTHR33525:SF4">
    <property type="entry name" value="CYCLIC DI-GMP PHOSPHODIESTERASE CDGJ"/>
    <property type="match status" value="1"/>
</dbReference>
<keyword evidence="3" id="KW-1185">Reference proteome</keyword>
<feature type="domain" description="HDOD" evidence="1">
    <location>
        <begin position="200"/>
        <end position="385"/>
    </location>
</feature>